<dbReference type="Proteomes" id="UP001367676">
    <property type="component" value="Unassembled WGS sequence"/>
</dbReference>
<accession>A0AAN9U348</accession>
<organism evidence="2 3">
    <name type="scientific">Parthenolecanium corni</name>
    <dbReference type="NCBI Taxonomy" id="536013"/>
    <lineage>
        <taxon>Eukaryota</taxon>
        <taxon>Metazoa</taxon>
        <taxon>Ecdysozoa</taxon>
        <taxon>Arthropoda</taxon>
        <taxon>Hexapoda</taxon>
        <taxon>Insecta</taxon>
        <taxon>Pterygota</taxon>
        <taxon>Neoptera</taxon>
        <taxon>Paraneoptera</taxon>
        <taxon>Hemiptera</taxon>
        <taxon>Sternorrhyncha</taxon>
        <taxon>Coccoidea</taxon>
        <taxon>Coccidae</taxon>
        <taxon>Parthenolecanium</taxon>
    </lineage>
</organism>
<name>A0AAN9U348_9HEMI</name>
<sequence length="39" mass="4255">MSRYMTCSRTHRFPSTIPSNTHKDTGGSGQLPTAVSQCL</sequence>
<keyword evidence="3" id="KW-1185">Reference proteome</keyword>
<reference evidence="2 3" key="1">
    <citation type="submission" date="2024-03" db="EMBL/GenBank/DDBJ databases">
        <title>Adaptation during the transition from Ophiocordyceps entomopathogen to insect associate is accompanied by gene loss and intensified selection.</title>
        <authorList>
            <person name="Ward C.M."/>
            <person name="Onetto C.A."/>
            <person name="Borneman A.R."/>
        </authorList>
    </citation>
    <scope>NUCLEOTIDE SEQUENCE [LARGE SCALE GENOMIC DNA]</scope>
    <source>
        <strain evidence="2">AWRI1</strain>
        <tissue evidence="2">Single Adult Female</tissue>
    </source>
</reference>
<dbReference type="EMBL" id="JBBCAQ010000004">
    <property type="protein sequence ID" value="KAK7603908.1"/>
    <property type="molecule type" value="Genomic_DNA"/>
</dbReference>
<gene>
    <name evidence="2" type="ORF">V9T40_004181</name>
</gene>
<evidence type="ECO:0000256" key="1">
    <source>
        <dbReference type="SAM" id="MobiDB-lite"/>
    </source>
</evidence>
<comment type="caution">
    <text evidence="2">The sequence shown here is derived from an EMBL/GenBank/DDBJ whole genome shotgun (WGS) entry which is preliminary data.</text>
</comment>
<dbReference type="AlphaFoldDB" id="A0AAN9U348"/>
<feature type="compositionally biased region" description="Polar residues" evidence="1">
    <location>
        <begin position="30"/>
        <end position="39"/>
    </location>
</feature>
<feature type="region of interest" description="Disordered" evidence="1">
    <location>
        <begin position="1"/>
        <end position="39"/>
    </location>
</feature>
<proteinExistence type="predicted"/>
<evidence type="ECO:0000313" key="2">
    <source>
        <dbReference type="EMBL" id="KAK7603908.1"/>
    </source>
</evidence>
<evidence type="ECO:0000313" key="3">
    <source>
        <dbReference type="Proteomes" id="UP001367676"/>
    </source>
</evidence>
<protein>
    <submittedName>
        <fullName evidence="2">Uncharacterized protein</fullName>
    </submittedName>
</protein>